<dbReference type="Proteomes" id="UP001183246">
    <property type="component" value="Unassembled WGS sequence"/>
</dbReference>
<dbReference type="Pfam" id="PF02355">
    <property type="entry name" value="SecD_SecF_C"/>
    <property type="match status" value="1"/>
</dbReference>
<evidence type="ECO:0000256" key="10">
    <source>
        <dbReference type="SAM" id="MobiDB-lite"/>
    </source>
</evidence>
<feature type="compositionally biased region" description="Basic and acidic residues" evidence="10">
    <location>
        <begin position="319"/>
        <end position="331"/>
    </location>
</feature>
<comment type="caution">
    <text evidence="12">The sequence shown here is derived from an EMBL/GenBank/DDBJ whole genome shotgun (WGS) entry which is preliminary data.</text>
</comment>
<dbReference type="PRINTS" id="PR01755">
    <property type="entry name" value="SECFTRNLCASE"/>
</dbReference>
<feature type="compositionally biased region" description="Basic residues" evidence="10">
    <location>
        <begin position="379"/>
        <end position="390"/>
    </location>
</feature>
<reference evidence="13" key="1">
    <citation type="submission" date="2023-07" db="EMBL/GenBank/DDBJ databases">
        <title>30 novel species of actinomycetes from the DSMZ collection.</title>
        <authorList>
            <person name="Nouioui I."/>
        </authorList>
    </citation>
    <scope>NUCLEOTIDE SEQUENCE [LARGE SCALE GENOMIC DNA]</scope>
    <source>
        <strain evidence="13">DSM 44938</strain>
    </source>
</reference>
<feature type="transmembrane region" description="Helical" evidence="9">
    <location>
        <begin position="165"/>
        <end position="188"/>
    </location>
</feature>
<dbReference type="NCBIfam" id="TIGR00916">
    <property type="entry name" value="2A0604s01"/>
    <property type="match status" value="1"/>
</dbReference>
<evidence type="ECO:0000259" key="11">
    <source>
        <dbReference type="Pfam" id="PF02355"/>
    </source>
</evidence>
<feature type="transmembrane region" description="Helical" evidence="9">
    <location>
        <begin position="141"/>
        <end position="158"/>
    </location>
</feature>
<evidence type="ECO:0000256" key="3">
    <source>
        <dbReference type="ARBA" id="ARBA00022475"/>
    </source>
</evidence>
<dbReference type="HAMAP" id="MF_01464_B">
    <property type="entry name" value="SecF_B"/>
    <property type="match status" value="1"/>
</dbReference>
<gene>
    <name evidence="9 12" type="primary">secF</name>
    <name evidence="12" type="ORF">RM590_23620</name>
</gene>
<evidence type="ECO:0000313" key="13">
    <source>
        <dbReference type="Proteomes" id="UP001183246"/>
    </source>
</evidence>
<protein>
    <recommendedName>
        <fullName evidence="9">Protein-export membrane protein SecF</fullName>
    </recommendedName>
</protein>
<feature type="transmembrane region" description="Helical" evidence="9">
    <location>
        <begin position="276"/>
        <end position="300"/>
    </location>
</feature>
<evidence type="ECO:0000256" key="6">
    <source>
        <dbReference type="ARBA" id="ARBA00022989"/>
    </source>
</evidence>
<keyword evidence="3 9" id="KW-1003">Cell membrane</keyword>
<keyword evidence="6 9" id="KW-1133">Transmembrane helix</keyword>
<dbReference type="InterPro" id="IPR022645">
    <property type="entry name" value="SecD/SecF_bac"/>
</dbReference>
<evidence type="ECO:0000256" key="9">
    <source>
        <dbReference type="HAMAP-Rule" id="MF_01464"/>
    </source>
</evidence>
<comment type="subunit">
    <text evidence="9">Forms a complex with SecD. Part of the essential Sec protein translocation apparatus which comprises SecA, SecYEG and auxiliary proteins SecDF. Other proteins may also be involved.</text>
</comment>
<dbReference type="InterPro" id="IPR005665">
    <property type="entry name" value="SecF_bac"/>
</dbReference>
<accession>A0ABU2MXL1</accession>
<dbReference type="RefSeq" id="WP_311706699.1">
    <property type="nucleotide sequence ID" value="NZ_JAVREL010000015.1"/>
</dbReference>
<dbReference type="InterPro" id="IPR022813">
    <property type="entry name" value="SecD/SecF_arch_bac"/>
</dbReference>
<dbReference type="InterPro" id="IPR048634">
    <property type="entry name" value="SecD_SecF_C"/>
</dbReference>
<evidence type="ECO:0000256" key="4">
    <source>
        <dbReference type="ARBA" id="ARBA00022692"/>
    </source>
</evidence>
<comment type="similarity">
    <text evidence="9">Belongs to the SecD/SecF family. SecF subfamily.</text>
</comment>
<comment type="subcellular location">
    <subcellularLocation>
        <location evidence="1 9">Cell membrane</location>
        <topology evidence="1 9">Multi-pass membrane protein</topology>
    </subcellularLocation>
</comment>
<evidence type="ECO:0000256" key="1">
    <source>
        <dbReference type="ARBA" id="ARBA00004651"/>
    </source>
</evidence>
<evidence type="ECO:0000256" key="5">
    <source>
        <dbReference type="ARBA" id="ARBA00022927"/>
    </source>
</evidence>
<proteinExistence type="inferred from homology"/>
<keyword evidence="7 9" id="KW-0811">Translocation</keyword>
<feature type="compositionally biased region" description="Low complexity" evidence="10">
    <location>
        <begin position="338"/>
        <end position="363"/>
    </location>
</feature>
<evidence type="ECO:0000256" key="8">
    <source>
        <dbReference type="ARBA" id="ARBA00023136"/>
    </source>
</evidence>
<keyword evidence="4 9" id="KW-0812">Transmembrane</keyword>
<keyword evidence="13" id="KW-1185">Reference proteome</keyword>
<dbReference type="SUPFAM" id="SSF82866">
    <property type="entry name" value="Multidrug efflux transporter AcrB transmembrane domain"/>
    <property type="match status" value="1"/>
</dbReference>
<comment type="function">
    <text evidence="9">Part of the Sec protein translocase complex. Interacts with the SecYEG preprotein conducting channel. SecDF uses the proton motive force (PMF) to complete protein translocation after the ATP-dependent function of SecA.</text>
</comment>
<keyword evidence="5 9" id="KW-0653">Protein transport</keyword>
<dbReference type="Gene3D" id="1.20.1640.10">
    <property type="entry name" value="Multidrug efflux transporter AcrB transmembrane domain"/>
    <property type="match status" value="1"/>
</dbReference>
<dbReference type="InterPro" id="IPR055344">
    <property type="entry name" value="SecD_SecF_C_bact"/>
</dbReference>
<feature type="transmembrane region" description="Helical" evidence="9">
    <location>
        <begin position="247"/>
        <end position="270"/>
    </location>
</feature>
<evidence type="ECO:0000256" key="7">
    <source>
        <dbReference type="ARBA" id="ARBA00023010"/>
    </source>
</evidence>
<feature type="domain" description="Protein export membrane protein SecD/SecF C-terminal" evidence="11">
    <location>
        <begin position="122"/>
        <end position="304"/>
    </location>
</feature>
<evidence type="ECO:0000256" key="2">
    <source>
        <dbReference type="ARBA" id="ARBA00022448"/>
    </source>
</evidence>
<keyword evidence="2 9" id="KW-0813">Transport</keyword>
<feature type="transmembrane region" description="Helical" evidence="9">
    <location>
        <begin position="194"/>
        <end position="216"/>
    </location>
</feature>
<dbReference type="PANTHER" id="PTHR30081:SF8">
    <property type="entry name" value="PROTEIN TRANSLOCASE SUBUNIT SECF"/>
    <property type="match status" value="1"/>
</dbReference>
<dbReference type="NCBIfam" id="TIGR00966">
    <property type="entry name" value="transloc_SecF"/>
    <property type="match status" value="1"/>
</dbReference>
<feature type="region of interest" description="Disordered" evidence="10">
    <location>
        <begin position="319"/>
        <end position="390"/>
    </location>
</feature>
<dbReference type="EMBL" id="JAVREL010000015">
    <property type="protein sequence ID" value="MDT0345563.1"/>
    <property type="molecule type" value="Genomic_DNA"/>
</dbReference>
<feature type="transmembrane region" description="Helical" evidence="9">
    <location>
        <begin position="25"/>
        <end position="44"/>
    </location>
</feature>
<organism evidence="12 13">
    <name type="scientific">Streptomyces litchfieldiae</name>
    <dbReference type="NCBI Taxonomy" id="3075543"/>
    <lineage>
        <taxon>Bacteria</taxon>
        <taxon>Bacillati</taxon>
        <taxon>Actinomycetota</taxon>
        <taxon>Actinomycetes</taxon>
        <taxon>Kitasatosporales</taxon>
        <taxon>Streptomycetaceae</taxon>
        <taxon>Streptomyces</taxon>
    </lineage>
</organism>
<name>A0ABU2MXL1_9ACTN</name>
<keyword evidence="8 9" id="KW-0472">Membrane</keyword>
<sequence>MSRLGDLGARLYRGEVGFDFVSRRMIWYCVSILITIVAFAGLGIRGLHMGVEFEGGAVFTTPPTEVSVEEAREVAEDVSGSQALVQTLGDDGEMRIQVSGLSTDQSNETRAALAEELGIPTDSLNAEVIGPSWGSQIANQAWQGLGIFLVLVVIYLAIAFEWRMALAALIALIHDLTITVGVYAIVGFEVTPGTVIGLLTILGYSLYDTVVVFDGLKETTRNFTKQTRYTYRELANRSLNGTLVRSINTSVVALLPVGALLFIGGGLLGGGMLNDIALSLFVGLTAGAYSSIMIATPLVADFKSREADIRAQDRKVLAKRAKREEEQRGEAGADEAGDTGAEAAGSEPAAEPADDSGAAPVAAGAGGTRGPRRQPVSRGRGRGRPSGKRR</sequence>
<evidence type="ECO:0000313" key="12">
    <source>
        <dbReference type="EMBL" id="MDT0345563.1"/>
    </source>
</evidence>
<dbReference type="PANTHER" id="PTHR30081">
    <property type="entry name" value="PROTEIN-EXPORT MEMBRANE PROTEIN SEC"/>
    <property type="match status" value="1"/>
</dbReference>